<dbReference type="InterPro" id="IPR001644">
    <property type="entry name" value="Anaphtx_C3AR1"/>
</dbReference>
<organism evidence="21 22">
    <name type="scientific">Pyxicephalus adspersus</name>
    <name type="common">African bullfrog</name>
    <dbReference type="NCBI Taxonomy" id="30357"/>
    <lineage>
        <taxon>Eukaryota</taxon>
        <taxon>Metazoa</taxon>
        <taxon>Chordata</taxon>
        <taxon>Craniata</taxon>
        <taxon>Vertebrata</taxon>
        <taxon>Euteleostomi</taxon>
        <taxon>Amphibia</taxon>
        <taxon>Batrachia</taxon>
        <taxon>Anura</taxon>
        <taxon>Neobatrachia</taxon>
        <taxon>Ranoidea</taxon>
        <taxon>Pyxicephalidae</taxon>
        <taxon>Pyxicephalinae</taxon>
        <taxon>Pyxicephalus</taxon>
    </lineage>
</organism>
<dbReference type="InterPro" id="IPR002234">
    <property type="entry name" value="Anphylx_rcpt_C3a/C5a1-2"/>
</dbReference>
<evidence type="ECO:0000256" key="17">
    <source>
        <dbReference type="ARBA" id="ARBA00025827"/>
    </source>
</evidence>
<dbReference type="GO" id="GO:0006935">
    <property type="term" value="P:chemotaxis"/>
    <property type="evidence" value="ECO:0007669"/>
    <property type="project" value="UniProtKB-KW"/>
</dbReference>
<evidence type="ECO:0000256" key="15">
    <source>
        <dbReference type="ARBA" id="ARBA00025640"/>
    </source>
</evidence>
<evidence type="ECO:0000256" key="18">
    <source>
        <dbReference type="RuleBase" id="RU000688"/>
    </source>
</evidence>
<comment type="caution">
    <text evidence="21">The sequence shown here is derived from an EMBL/GenBank/DDBJ whole genome shotgun (WGS) entry which is preliminary data.</text>
</comment>
<keyword evidence="12 18" id="KW-0675">Receptor</keyword>
<dbReference type="Gene3D" id="1.20.1070.10">
    <property type="entry name" value="Rhodopsin 7-helix transmembrane proteins"/>
    <property type="match status" value="1"/>
</dbReference>
<evidence type="ECO:0000256" key="3">
    <source>
        <dbReference type="ARBA" id="ARBA00022475"/>
    </source>
</evidence>
<keyword evidence="8 19" id="KW-1133">Transmembrane helix</keyword>
<feature type="transmembrane region" description="Helical" evidence="19">
    <location>
        <begin position="87"/>
        <end position="108"/>
    </location>
</feature>
<name>A0AAV2ZL66_PYXAD</name>
<evidence type="ECO:0000256" key="10">
    <source>
        <dbReference type="ARBA" id="ARBA00023136"/>
    </source>
</evidence>
<protein>
    <recommendedName>
        <fullName evidence="2">C3a anaphylatoxin chemotactic receptor</fullName>
    </recommendedName>
</protein>
<comment type="similarity">
    <text evidence="18">Belongs to the G-protein coupled receptor 1 family.</text>
</comment>
<evidence type="ECO:0000256" key="1">
    <source>
        <dbReference type="ARBA" id="ARBA00004651"/>
    </source>
</evidence>
<comment type="subunit">
    <text evidence="17">Interacts with VGF-derived peptide TLQP-21.</text>
</comment>
<keyword evidence="4" id="KW-0145">Chemotaxis</keyword>
<evidence type="ECO:0000256" key="2">
    <source>
        <dbReference type="ARBA" id="ARBA00022343"/>
    </source>
</evidence>
<keyword evidence="6" id="KW-0765">Sulfation</keyword>
<feature type="transmembrane region" description="Helical" evidence="19">
    <location>
        <begin position="15"/>
        <end position="38"/>
    </location>
</feature>
<evidence type="ECO:0000256" key="9">
    <source>
        <dbReference type="ARBA" id="ARBA00023040"/>
    </source>
</evidence>
<dbReference type="GO" id="GO:0004876">
    <property type="term" value="F:complement component C3a receptor activity"/>
    <property type="evidence" value="ECO:0007669"/>
    <property type="project" value="InterPro"/>
</dbReference>
<evidence type="ECO:0000256" key="12">
    <source>
        <dbReference type="ARBA" id="ARBA00023170"/>
    </source>
</evidence>
<feature type="domain" description="G-protein coupled receptors family 1 profile" evidence="20">
    <location>
        <begin position="31"/>
        <end position="284"/>
    </location>
</feature>
<accession>A0AAV2ZL66</accession>
<dbReference type="GO" id="GO:0006954">
    <property type="term" value="P:inflammatory response"/>
    <property type="evidence" value="ECO:0007669"/>
    <property type="project" value="TreeGrafter"/>
</dbReference>
<dbReference type="PRINTS" id="PR00237">
    <property type="entry name" value="GPCRRHODOPSN"/>
</dbReference>
<evidence type="ECO:0000256" key="6">
    <source>
        <dbReference type="ARBA" id="ARBA00022641"/>
    </source>
</evidence>
<dbReference type="PRINTS" id="PR01060">
    <property type="entry name" value="C3ANPHYLTXNR"/>
</dbReference>
<dbReference type="FunFam" id="1.20.1070.10:FF:000034">
    <property type="entry name" value="G-protein coupled receptor 1"/>
    <property type="match status" value="1"/>
</dbReference>
<dbReference type="GO" id="GO:0004878">
    <property type="term" value="F:complement component C5a receptor activity"/>
    <property type="evidence" value="ECO:0007669"/>
    <property type="project" value="TreeGrafter"/>
</dbReference>
<keyword evidence="5" id="KW-0597">Phosphoprotein</keyword>
<feature type="transmembrane region" description="Helical" evidence="19">
    <location>
        <begin position="192"/>
        <end position="213"/>
    </location>
</feature>
<evidence type="ECO:0000256" key="5">
    <source>
        <dbReference type="ARBA" id="ARBA00022553"/>
    </source>
</evidence>
<sequence>MSSASDNQESTSQHVFTILIMVITALLGIPGNFLVLWITGIKMKKTAINIWFSNLALVDMTCCLTFPFFIVQLFYDGWIYGPALCKILPSVVLFTMFASIFTLVAISVDRCILVVYPVWAKNHRTLQMAWIICLVIWLFSFLMCLPTVLYKTTFTKNSLTKCGYKHGGFQYSNGSYISVETFVSFPDKTVTFTRMIFGFLIPLFIISASYACLTSKVKQTRFLKVGHKTTKVVIVIVIAFCVSWAPYHIMGIILLYFDNPVVTNLDLLSHALAYSNSCINPFLYVFLGKDMKNRVRQSLRELLENVFSEEVAKSSTYSRSKNTKEDSIQLEGQKDYNCVNAIEIL</sequence>
<dbReference type="AlphaFoldDB" id="A0AAV2ZL66"/>
<evidence type="ECO:0000256" key="13">
    <source>
        <dbReference type="ARBA" id="ARBA00023180"/>
    </source>
</evidence>
<dbReference type="PRINTS" id="PR01104">
    <property type="entry name" value="ANPHYLATOXNR"/>
</dbReference>
<evidence type="ECO:0000256" key="7">
    <source>
        <dbReference type="ARBA" id="ARBA00022692"/>
    </source>
</evidence>
<keyword evidence="7 18" id="KW-0812">Transmembrane</keyword>
<evidence type="ECO:0000256" key="14">
    <source>
        <dbReference type="ARBA" id="ARBA00023224"/>
    </source>
</evidence>
<dbReference type="GO" id="GO:0007204">
    <property type="term" value="P:positive regulation of cytosolic calcium ion concentration"/>
    <property type="evidence" value="ECO:0007669"/>
    <property type="project" value="TreeGrafter"/>
</dbReference>
<keyword evidence="13" id="KW-0325">Glycoprotein</keyword>
<evidence type="ECO:0000256" key="19">
    <source>
        <dbReference type="SAM" id="Phobius"/>
    </source>
</evidence>
<keyword evidence="22" id="KW-1185">Reference proteome</keyword>
<keyword evidence="3" id="KW-1003">Cell membrane</keyword>
<evidence type="ECO:0000313" key="21">
    <source>
        <dbReference type="EMBL" id="DBA14919.1"/>
    </source>
</evidence>
<keyword evidence="9 18" id="KW-0297">G-protein coupled receptor</keyword>
<evidence type="ECO:0000256" key="8">
    <source>
        <dbReference type="ARBA" id="ARBA00022989"/>
    </source>
</evidence>
<keyword evidence="14 18" id="KW-0807">Transducer</keyword>
<feature type="transmembrane region" description="Helical" evidence="19">
    <location>
        <begin position="233"/>
        <end position="256"/>
    </location>
</feature>
<reference evidence="21" key="1">
    <citation type="thesis" date="2020" institute="ProQuest LLC" country="789 East Eisenhower Parkway, Ann Arbor, MI, USA">
        <title>Comparative Genomics and Chromosome Evolution.</title>
        <authorList>
            <person name="Mudd A.B."/>
        </authorList>
    </citation>
    <scope>NUCLEOTIDE SEQUENCE</scope>
    <source>
        <strain evidence="21">1538</strain>
        <tissue evidence="21">Blood</tissue>
    </source>
</reference>
<dbReference type="InterPro" id="IPR000276">
    <property type="entry name" value="GPCR_Rhodpsn"/>
</dbReference>
<dbReference type="PROSITE" id="PS50262">
    <property type="entry name" value="G_PROTEIN_RECEP_F1_2"/>
    <property type="match status" value="1"/>
</dbReference>
<keyword evidence="11" id="KW-1015">Disulfide bond</keyword>
<evidence type="ECO:0000256" key="16">
    <source>
        <dbReference type="ARBA" id="ARBA00025736"/>
    </source>
</evidence>
<feature type="transmembrane region" description="Helical" evidence="19">
    <location>
        <begin position="50"/>
        <end position="75"/>
    </location>
</feature>
<proteinExistence type="inferred from homology"/>
<dbReference type="Proteomes" id="UP001181693">
    <property type="component" value="Unassembled WGS sequence"/>
</dbReference>
<evidence type="ECO:0000313" key="22">
    <source>
        <dbReference type="Proteomes" id="UP001181693"/>
    </source>
</evidence>
<dbReference type="Pfam" id="PF00001">
    <property type="entry name" value="7tm_1"/>
    <property type="match status" value="1"/>
</dbReference>
<dbReference type="GO" id="GO:0005886">
    <property type="term" value="C:plasma membrane"/>
    <property type="evidence" value="ECO:0007669"/>
    <property type="project" value="UniProtKB-SubCell"/>
</dbReference>
<evidence type="ECO:0000259" key="20">
    <source>
        <dbReference type="PROSITE" id="PS50262"/>
    </source>
</evidence>
<feature type="transmembrane region" description="Helical" evidence="19">
    <location>
        <begin position="129"/>
        <end position="150"/>
    </location>
</feature>
<dbReference type="PROSITE" id="PS00237">
    <property type="entry name" value="G_PROTEIN_RECEP_F1_1"/>
    <property type="match status" value="1"/>
</dbReference>
<dbReference type="GO" id="GO:0007200">
    <property type="term" value="P:phospholipase C-activating G protein-coupled receptor signaling pathway"/>
    <property type="evidence" value="ECO:0007669"/>
    <property type="project" value="TreeGrafter"/>
</dbReference>
<dbReference type="InterPro" id="IPR017452">
    <property type="entry name" value="GPCR_Rhodpsn_7TM"/>
</dbReference>
<dbReference type="PANTHER" id="PTHR24225">
    <property type="entry name" value="CHEMOTACTIC RECEPTOR"/>
    <property type="match status" value="1"/>
</dbReference>
<gene>
    <name evidence="21" type="ORF">GDO54_004195</name>
</gene>
<comment type="function">
    <text evidence="15">Receptor for the chemotactic and inflammatory peptide anaphylatoxin C3a. This receptor stimulates chemotaxis, granule enzyme release and superoxide anion production.</text>
</comment>
<keyword evidence="10 19" id="KW-0472">Membrane</keyword>
<dbReference type="PANTHER" id="PTHR24225:SF28">
    <property type="entry name" value="C3A ANAPHYLATOXIN CHEMOTACTIC RECEPTOR"/>
    <property type="match status" value="1"/>
</dbReference>
<dbReference type="SUPFAM" id="SSF81321">
    <property type="entry name" value="Family A G protein-coupled receptor-like"/>
    <property type="match status" value="1"/>
</dbReference>
<comment type="similarity">
    <text evidence="16">Belongs to the chemokine-like receptor (CMKLR) family.</text>
</comment>
<evidence type="ECO:0000256" key="11">
    <source>
        <dbReference type="ARBA" id="ARBA00023157"/>
    </source>
</evidence>
<dbReference type="GO" id="GO:0004930">
    <property type="term" value="F:G protein-coupled receptor activity"/>
    <property type="evidence" value="ECO:0007669"/>
    <property type="project" value="UniProtKB-KW"/>
</dbReference>
<comment type="subcellular location">
    <subcellularLocation>
        <location evidence="1">Cell membrane</location>
        <topology evidence="1">Multi-pass membrane protein</topology>
    </subcellularLocation>
</comment>
<dbReference type="InterPro" id="IPR000826">
    <property type="entry name" value="Formyl_rcpt-rel"/>
</dbReference>
<evidence type="ECO:0000256" key="4">
    <source>
        <dbReference type="ARBA" id="ARBA00022500"/>
    </source>
</evidence>
<feature type="transmembrane region" description="Helical" evidence="19">
    <location>
        <begin position="268"/>
        <end position="287"/>
    </location>
</feature>
<dbReference type="EMBL" id="DYDO01000012">
    <property type="protein sequence ID" value="DBA14919.1"/>
    <property type="molecule type" value="Genomic_DNA"/>
</dbReference>